<accession>A0A2W5EYY8</accession>
<sequence length="285" mass="32441">AKNPFNNTLSNKEIEDLTATELISILHELPKYKHRILYYGPQSINELSSNIGKLHSTPSTWAATPKAIEFKRVEQKNNSVYFANYDMVQSEISWYRTLDKFDTTRVPIVNTFNNYFGGDMGSVVFQTIREAKALAYSTYAFVVSPAKKDDEFAFLGYVGSQADKHDEAINAMNALIDTLPVNQHSFDNAIGSLRKNIETERITKTGIIFNYLAMEKLGIGYDIRKSYYNIYPTITMDAIKKYHDNELAKKPYSYLVVASDKKIEPASLHNYGEVKVLSLEDIFGY</sequence>
<dbReference type="InterPro" id="IPR011249">
    <property type="entry name" value="Metalloenz_LuxS/M16"/>
</dbReference>
<feature type="domain" description="Peptidase M16 C-terminal" evidence="1">
    <location>
        <begin position="56"/>
        <end position="179"/>
    </location>
</feature>
<dbReference type="SUPFAM" id="SSF63411">
    <property type="entry name" value="LuxS/MPP-like metallohydrolase"/>
    <property type="match status" value="1"/>
</dbReference>
<comment type="caution">
    <text evidence="2">The sequence shown here is derived from an EMBL/GenBank/DDBJ whole genome shotgun (WGS) entry which is preliminary data.</text>
</comment>
<organism evidence="2 3">
    <name type="scientific">Pseudopedobacter saltans</name>
    <dbReference type="NCBI Taxonomy" id="151895"/>
    <lineage>
        <taxon>Bacteria</taxon>
        <taxon>Pseudomonadati</taxon>
        <taxon>Bacteroidota</taxon>
        <taxon>Sphingobacteriia</taxon>
        <taxon>Sphingobacteriales</taxon>
        <taxon>Sphingobacteriaceae</taxon>
        <taxon>Pseudopedobacter</taxon>
    </lineage>
</organism>
<gene>
    <name evidence="2" type="ORF">DI598_11325</name>
</gene>
<evidence type="ECO:0000259" key="1">
    <source>
        <dbReference type="Pfam" id="PF05193"/>
    </source>
</evidence>
<evidence type="ECO:0000313" key="3">
    <source>
        <dbReference type="Proteomes" id="UP000249645"/>
    </source>
</evidence>
<feature type="non-terminal residue" evidence="2">
    <location>
        <position position="1"/>
    </location>
</feature>
<evidence type="ECO:0000313" key="2">
    <source>
        <dbReference type="EMBL" id="PZP47164.1"/>
    </source>
</evidence>
<dbReference type="InterPro" id="IPR007863">
    <property type="entry name" value="Peptidase_M16_C"/>
</dbReference>
<dbReference type="Proteomes" id="UP000249645">
    <property type="component" value="Unassembled WGS sequence"/>
</dbReference>
<dbReference type="AlphaFoldDB" id="A0A2W5EYY8"/>
<protein>
    <submittedName>
        <fullName evidence="2">Peptidase M16</fullName>
    </submittedName>
</protein>
<name>A0A2W5EYY8_9SPHI</name>
<dbReference type="EMBL" id="QFOI01000201">
    <property type="protein sequence ID" value="PZP47164.1"/>
    <property type="molecule type" value="Genomic_DNA"/>
</dbReference>
<dbReference type="Gene3D" id="3.30.830.10">
    <property type="entry name" value="Metalloenzyme, LuxS/M16 peptidase-like"/>
    <property type="match status" value="1"/>
</dbReference>
<proteinExistence type="predicted"/>
<reference evidence="2 3" key="1">
    <citation type="submission" date="2017-11" db="EMBL/GenBank/DDBJ databases">
        <title>Infants hospitalized years apart are colonized by the same room-sourced microbial strains.</title>
        <authorList>
            <person name="Brooks B."/>
            <person name="Olm M.R."/>
            <person name="Firek B.A."/>
            <person name="Baker R."/>
            <person name="Thomas B.C."/>
            <person name="Morowitz M.J."/>
            <person name="Banfield J.F."/>
        </authorList>
    </citation>
    <scope>NUCLEOTIDE SEQUENCE [LARGE SCALE GENOMIC DNA]</scope>
    <source>
        <strain evidence="2">S2_009_000_R2_76</strain>
    </source>
</reference>
<dbReference type="GO" id="GO:0046872">
    <property type="term" value="F:metal ion binding"/>
    <property type="evidence" value="ECO:0007669"/>
    <property type="project" value="InterPro"/>
</dbReference>
<dbReference type="Pfam" id="PF05193">
    <property type="entry name" value="Peptidase_M16_C"/>
    <property type="match status" value="1"/>
</dbReference>